<evidence type="ECO:0000313" key="1">
    <source>
        <dbReference type="EMBL" id="GLK85716.1"/>
    </source>
</evidence>
<name>A0A9W6K023_9HYPH</name>
<evidence type="ECO:0000313" key="2">
    <source>
        <dbReference type="Proteomes" id="UP001143330"/>
    </source>
</evidence>
<reference evidence="1" key="2">
    <citation type="submission" date="2023-01" db="EMBL/GenBank/DDBJ databases">
        <authorList>
            <person name="Sun Q."/>
            <person name="Evtushenko L."/>
        </authorList>
    </citation>
    <scope>NUCLEOTIDE SEQUENCE</scope>
    <source>
        <strain evidence="1">VKM B-2789</strain>
    </source>
</reference>
<organism evidence="1 2">
    <name type="scientific">Ancylobacter defluvii</name>
    <dbReference type="NCBI Taxonomy" id="1282440"/>
    <lineage>
        <taxon>Bacteria</taxon>
        <taxon>Pseudomonadati</taxon>
        <taxon>Pseudomonadota</taxon>
        <taxon>Alphaproteobacteria</taxon>
        <taxon>Hyphomicrobiales</taxon>
        <taxon>Xanthobacteraceae</taxon>
        <taxon>Ancylobacter</taxon>
    </lineage>
</organism>
<comment type="caution">
    <text evidence="1">The sequence shown here is derived from an EMBL/GenBank/DDBJ whole genome shotgun (WGS) entry which is preliminary data.</text>
</comment>
<sequence>MNSPATALPWAQSDSRPDLLFHDSVGMIDVKQPIGRFKNPQDAEFVIGALDCLTELSEQITALRSAFGAPGDWGYDSPQGQALFAIYKSGAVLTHVMAPPKPAKSEVTP</sequence>
<dbReference type="EMBL" id="BSFM01000017">
    <property type="protein sequence ID" value="GLK85716.1"/>
    <property type="molecule type" value="Genomic_DNA"/>
</dbReference>
<proteinExistence type="predicted"/>
<reference evidence="1" key="1">
    <citation type="journal article" date="2014" name="Int. J. Syst. Evol. Microbiol.">
        <title>Complete genome sequence of Corynebacterium casei LMG S-19264T (=DSM 44701T), isolated from a smear-ripened cheese.</title>
        <authorList>
            <consortium name="US DOE Joint Genome Institute (JGI-PGF)"/>
            <person name="Walter F."/>
            <person name="Albersmeier A."/>
            <person name="Kalinowski J."/>
            <person name="Ruckert C."/>
        </authorList>
    </citation>
    <scope>NUCLEOTIDE SEQUENCE</scope>
    <source>
        <strain evidence="1">VKM B-2789</strain>
    </source>
</reference>
<protein>
    <submittedName>
        <fullName evidence="1">Uncharacterized protein</fullName>
    </submittedName>
</protein>
<keyword evidence="2" id="KW-1185">Reference proteome</keyword>
<dbReference type="AlphaFoldDB" id="A0A9W6K023"/>
<accession>A0A9W6K023</accession>
<dbReference type="RefSeq" id="WP_213359433.1">
    <property type="nucleotide sequence ID" value="NZ_BSFM01000017.1"/>
</dbReference>
<dbReference type="Proteomes" id="UP001143330">
    <property type="component" value="Unassembled WGS sequence"/>
</dbReference>
<gene>
    <name evidence="1" type="ORF">GCM10017653_37860</name>
</gene>